<evidence type="ECO:0000313" key="6">
    <source>
        <dbReference type="Proteomes" id="UP000522163"/>
    </source>
</evidence>
<dbReference type="InterPro" id="IPR000843">
    <property type="entry name" value="HTH_LacI"/>
</dbReference>
<dbReference type="Gene3D" id="3.40.50.2300">
    <property type="match status" value="2"/>
</dbReference>
<protein>
    <submittedName>
        <fullName evidence="5">LacI family transcriptional regulator</fullName>
    </submittedName>
</protein>
<evidence type="ECO:0000313" key="5">
    <source>
        <dbReference type="EMBL" id="MBB6041601.1"/>
    </source>
</evidence>
<dbReference type="InterPro" id="IPR028082">
    <property type="entry name" value="Peripla_BP_I"/>
</dbReference>
<evidence type="ECO:0000256" key="1">
    <source>
        <dbReference type="ARBA" id="ARBA00023015"/>
    </source>
</evidence>
<dbReference type="RefSeq" id="WP_183684195.1">
    <property type="nucleotide sequence ID" value="NZ_JACHHH010000007.1"/>
</dbReference>
<keyword evidence="1" id="KW-0805">Transcription regulation</keyword>
<reference evidence="5 6" key="1">
    <citation type="submission" date="2020-08" db="EMBL/GenBank/DDBJ databases">
        <title>Genomic Encyclopedia of Type Strains, Phase IV (KMG-IV): sequencing the most valuable type-strain genomes for metagenomic binning, comparative biology and taxonomic classification.</title>
        <authorList>
            <person name="Goeker M."/>
        </authorList>
    </citation>
    <scope>NUCLEOTIDE SEQUENCE [LARGE SCALE GENOMIC DNA]</scope>
    <source>
        <strain evidence="5 6">DSM 17245</strain>
    </source>
</reference>
<dbReference type="PANTHER" id="PTHR30146:SF24">
    <property type="entry name" value="XYLOSE OPERON REGULATORY PROTEIN"/>
    <property type="match status" value="1"/>
</dbReference>
<dbReference type="GeneID" id="85015128"/>
<dbReference type="SMART" id="SM00354">
    <property type="entry name" value="HTH_LACI"/>
    <property type="match status" value="1"/>
</dbReference>
<keyword evidence="3" id="KW-0804">Transcription</keyword>
<dbReference type="GO" id="GO:0000976">
    <property type="term" value="F:transcription cis-regulatory region binding"/>
    <property type="evidence" value="ECO:0007669"/>
    <property type="project" value="TreeGrafter"/>
</dbReference>
<proteinExistence type="predicted"/>
<gene>
    <name evidence="5" type="ORF">HNQ46_001584</name>
</gene>
<dbReference type="Pfam" id="PF13377">
    <property type="entry name" value="Peripla_BP_3"/>
    <property type="match status" value="1"/>
</dbReference>
<sequence length="373" mass="42840">MARIKDIAKLANVSPSTVSNVIHGRKNKLSPELYEKVQRILEEEHYVTHRGAQMLTKQGSRLIALILTYSRAEEESIVQDPFVSSIIGAVQSALQKEGYFLLLYANPQMELCTKITLEWNVEGIILLGAKREDYYYLRSLNSVPVVTIDTIFFPEDHSYVNVGLEDYRGALEMTRYLLSKGHEKIAYLSLMDGMDVLRKDAIDNIRYQGYLQAYKEKNLAADWSLCRNLSYDGKIRQKQYKDFYRENFWGCTALFFTADIMALEMMSFCMDQKLRIPEDISIAGYDGIFAAKRARPRLCTICQDSTEKGRRAVMELLLLLKEERDIGTRKKDIRLPVFLEKGSSVQTVGEQKQSPGLQLHLQKEAELRIEKSS</sequence>
<dbReference type="PANTHER" id="PTHR30146">
    <property type="entry name" value="LACI-RELATED TRANSCRIPTIONAL REPRESSOR"/>
    <property type="match status" value="1"/>
</dbReference>
<organism evidence="5 6">
    <name type="scientific">Oribacterium sinus</name>
    <dbReference type="NCBI Taxonomy" id="237576"/>
    <lineage>
        <taxon>Bacteria</taxon>
        <taxon>Bacillati</taxon>
        <taxon>Bacillota</taxon>
        <taxon>Clostridia</taxon>
        <taxon>Lachnospirales</taxon>
        <taxon>Lachnospiraceae</taxon>
        <taxon>Oribacterium</taxon>
    </lineage>
</organism>
<evidence type="ECO:0000256" key="3">
    <source>
        <dbReference type="ARBA" id="ARBA00023163"/>
    </source>
</evidence>
<dbReference type="EMBL" id="JACHHH010000007">
    <property type="protein sequence ID" value="MBB6041601.1"/>
    <property type="molecule type" value="Genomic_DNA"/>
</dbReference>
<comment type="caution">
    <text evidence="5">The sequence shown here is derived from an EMBL/GenBank/DDBJ whole genome shotgun (WGS) entry which is preliminary data.</text>
</comment>
<dbReference type="InterPro" id="IPR046335">
    <property type="entry name" value="LacI/GalR-like_sensor"/>
</dbReference>
<dbReference type="PROSITE" id="PS00356">
    <property type="entry name" value="HTH_LACI_1"/>
    <property type="match status" value="1"/>
</dbReference>
<dbReference type="CDD" id="cd01392">
    <property type="entry name" value="HTH_LacI"/>
    <property type="match status" value="1"/>
</dbReference>
<accession>A0A7W9W156</accession>
<evidence type="ECO:0000256" key="2">
    <source>
        <dbReference type="ARBA" id="ARBA00023125"/>
    </source>
</evidence>
<dbReference type="PROSITE" id="PS50932">
    <property type="entry name" value="HTH_LACI_2"/>
    <property type="match status" value="1"/>
</dbReference>
<dbReference type="SUPFAM" id="SSF53822">
    <property type="entry name" value="Periplasmic binding protein-like I"/>
    <property type="match status" value="1"/>
</dbReference>
<dbReference type="SUPFAM" id="SSF47413">
    <property type="entry name" value="lambda repressor-like DNA-binding domains"/>
    <property type="match status" value="1"/>
</dbReference>
<dbReference type="Gene3D" id="1.10.260.40">
    <property type="entry name" value="lambda repressor-like DNA-binding domains"/>
    <property type="match status" value="1"/>
</dbReference>
<dbReference type="AlphaFoldDB" id="A0A7W9W156"/>
<dbReference type="InterPro" id="IPR010982">
    <property type="entry name" value="Lambda_DNA-bd_dom_sf"/>
</dbReference>
<dbReference type="Pfam" id="PF00356">
    <property type="entry name" value="LacI"/>
    <property type="match status" value="1"/>
</dbReference>
<evidence type="ECO:0000259" key="4">
    <source>
        <dbReference type="PROSITE" id="PS50932"/>
    </source>
</evidence>
<name>A0A7W9W156_9FIRM</name>
<feature type="domain" description="HTH lacI-type" evidence="4">
    <location>
        <begin position="2"/>
        <end position="57"/>
    </location>
</feature>
<dbReference type="Proteomes" id="UP000522163">
    <property type="component" value="Unassembled WGS sequence"/>
</dbReference>
<dbReference type="CDD" id="cd06267">
    <property type="entry name" value="PBP1_LacI_sugar_binding-like"/>
    <property type="match status" value="1"/>
</dbReference>
<dbReference type="GO" id="GO:0003700">
    <property type="term" value="F:DNA-binding transcription factor activity"/>
    <property type="evidence" value="ECO:0007669"/>
    <property type="project" value="TreeGrafter"/>
</dbReference>
<keyword evidence="2" id="KW-0238">DNA-binding</keyword>